<dbReference type="InterPro" id="IPR001611">
    <property type="entry name" value="Leu-rich_rpt"/>
</dbReference>
<dbReference type="PANTHER" id="PTHR48051">
    <property type="match status" value="1"/>
</dbReference>
<dbReference type="AlphaFoldDB" id="A0AAN8P5I7"/>
<dbReference type="SUPFAM" id="SSF52047">
    <property type="entry name" value="RNI-like"/>
    <property type="match status" value="1"/>
</dbReference>
<dbReference type="InterPro" id="IPR003591">
    <property type="entry name" value="Leu-rich_rpt_typical-subtyp"/>
</dbReference>
<evidence type="ECO:0000259" key="3">
    <source>
        <dbReference type="Pfam" id="PF23598"/>
    </source>
</evidence>
<evidence type="ECO:0000313" key="4">
    <source>
        <dbReference type="EMBL" id="KAK6170967.1"/>
    </source>
</evidence>
<evidence type="ECO:0000256" key="1">
    <source>
        <dbReference type="ARBA" id="ARBA00022614"/>
    </source>
</evidence>
<dbReference type="SMART" id="SM00369">
    <property type="entry name" value="LRR_TYP"/>
    <property type="match status" value="6"/>
</dbReference>
<dbReference type="Proteomes" id="UP001347796">
    <property type="component" value="Unassembled WGS sequence"/>
</dbReference>
<reference evidence="4 5" key="1">
    <citation type="submission" date="2024-01" db="EMBL/GenBank/DDBJ databases">
        <title>The genome of the rayed Mediterranean limpet Patella caerulea (Linnaeus, 1758).</title>
        <authorList>
            <person name="Anh-Thu Weber A."/>
            <person name="Halstead-Nussloch G."/>
        </authorList>
    </citation>
    <scope>NUCLEOTIDE SEQUENCE [LARGE SCALE GENOMIC DNA]</scope>
    <source>
        <strain evidence="4">AATW-2023a</strain>
        <tissue evidence="4">Whole specimen</tissue>
    </source>
</reference>
<dbReference type="PROSITE" id="PS51450">
    <property type="entry name" value="LRR"/>
    <property type="match status" value="2"/>
</dbReference>
<dbReference type="Pfam" id="PF13855">
    <property type="entry name" value="LRR_8"/>
    <property type="match status" value="1"/>
</dbReference>
<dbReference type="GO" id="GO:0005737">
    <property type="term" value="C:cytoplasm"/>
    <property type="evidence" value="ECO:0007669"/>
    <property type="project" value="TreeGrafter"/>
</dbReference>
<dbReference type="Pfam" id="PF23598">
    <property type="entry name" value="LRR_14"/>
    <property type="match status" value="1"/>
</dbReference>
<feature type="domain" description="Disease resistance R13L4/SHOC-2-like LRR" evidence="3">
    <location>
        <begin position="137"/>
        <end position="212"/>
    </location>
</feature>
<dbReference type="PANTHER" id="PTHR48051:SF54">
    <property type="entry name" value="LEUCINE-RICH REPEAT-CONTAINING PROTEIN"/>
    <property type="match status" value="1"/>
</dbReference>
<organism evidence="4 5">
    <name type="scientific">Patella caerulea</name>
    <name type="common">Rayed Mediterranean limpet</name>
    <dbReference type="NCBI Taxonomy" id="87958"/>
    <lineage>
        <taxon>Eukaryota</taxon>
        <taxon>Metazoa</taxon>
        <taxon>Spiralia</taxon>
        <taxon>Lophotrochozoa</taxon>
        <taxon>Mollusca</taxon>
        <taxon>Gastropoda</taxon>
        <taxon>Patellogastropoda</taxon>
        <taxon>Patelloidea</taxon>
        <taxon>Patellidae</taxon>
        <taxon>Patella</taxon>
    </lineage>
</organism>
<comment type="caution">
    <text evidence="4">The sequence shown here is derived from an EMBL/GenBank/DDBJ whole genome shotgun (WGS) entry which is preliminary data.</text>
</comment>
<keyword evidence="5" id="KW-1185">Reference proteome</keyword>
<protein>
    <recommendedName>
        <fullName evidence="3">Disease resistance R13L4/SHOC-2-like LRR domain-containing protein</fullName>
    </recommendedName>
</protein>
<keyword evidence="2" id="KW-0677">Repeat</keyword>
<accession>A0AAN8P5I7</accession>
<dbReference type="InterPro" id="IPR055414">
    <property type="entry name" value="LRR_R13L4/SHOC2-like"/>
</dbReference>
<dbReference type="InterPro" id="IPR032675">
    <property type="entry name" value="LRR_dom_sf"/>
</dbReference>
<evidence type="ECO:0000313" key="5">
    <source>
        <dbReference type="Proteomes" id="UP001347796"/>
    </source>
</evidence>
<name>A0AAN8P5I7_PATCE</name>
<dbReference type="InterPro" id="IPR050216">
    <property type="entry name" value="LRR_domain-containing"/>
</dbReference>
<evidence type="ECO:0000256" key="2">
    <source>
        <dbReference type="ARBA" id="ARBA00022737"/>
    </source>
</evidence>
<dbReference type="EMBL" id="JAZGQO010000014">
    <property type="protein sequence ID" value="KAK6170967.1"/>
    <property type="molecule type" value="Genomic_DNA"/>
</dbReference>
<dbReference type="Gene3D" id="3.80.10.10">
    <property type="entry name" value="Ribonuclease Inhibitor"/>
    <property type="match status" value="1"/>
</dbReference>
<sequence length="259" mass="30170">MTAIKNFRMRIDLEDPLYYGMRKLKIRGRDLKNISDAIFHLMELEVLDLSPERESCLDYKLPGIPSGIGRLVNLRVLMVDTNDLTDLPPEIALLRNLERVALSNNKLSKLPNEFVNLRNLRSIHMANNDFYEFPPQLLKLQDLEFLDLSDNHITVLPENIDNLKKLETLLLFINELSKLPESLCKLTELRCLWVGNNRIRQLPRGFPKLIHLDWGYRYTSSALDGNPLCHPPIEICRMGLEAIDRYMTTYDKKKKSPRK</sequence>
<keyword evidence="1" id="KW-0433">Leucine-rich repeat</keyword>
<proteinExistence type="predicted"/>
<gene>
    <name evidence="4" type="ORF">SNE40_019242</name>
</gene>